<evidence type="ECO:0000256" key="1">
    <source>
        <dbReference type="SAM" id="MobiDB-lite"/>
    </source>
</evidence>
<organism evidence="2 3">
    <name type="scientific">Colletotrichum sidae</name>
    <dbReference type="NCBI Taxonomy" id="1347389"/>
    <lineage>
        <taxon>Eukaryota</taxon>
        <taxon>Fungi</taxon>
        <taxon>Dikarya</taxon>
        <taxon>Ascomycota</taxon>
        <taxon>Pezizomycotina</taxon>
        <taxon>Sordariomycetes</taxon>
        <taxon>Hypocreomycetidae</taxon>
        <taxon>Glomerellales</taxon>
        <taxon>Glomerellaceae</taxon>
        <taxon>Colletotrichum</taxon>
        <taxon>Colletotrichum orbiculare species complex</taxon>
    </lineage>
</organism>
<keyword evidence="3" id="KW-1185">Reference proteome</keyword>
<dbReference type="Proteomes" id="UP000295604">
    <property type="component" value="Unassembled WGS sequence"/>
</dbReference>
<reference evidence="2 3" key="1">
    <citation type="submission" date="2018-11" db="EMBL/GenBank/DDBJ databases">
        <title>Genome sequence and assembly of Colletotrichum sidae.</title>
        <authorList>
            <person name="Gan P."/>
            <person name="Shirasu K."/>
        </authorList>
    </citation>
    <scope>NUCLEOTIDE SEQUENCE [LARGE SCALE GENOMIC DNA]</scope>
    <source>
        <strain evidence="2 3">CBS 518.97</strain>
    </source>
</reference>
<evidence type="ECO:0000313" key="2">
    <source>
        <dbReference type="EMBL" id="TDZ61888.1"/>
    </source>
</evidence>
<evidence type="ECO:0000313" key="3">
    <source>
        <dbReference type="Proteomes" id="UP000295604"/>
    </source>
</evidence>
<sequence>MPPLRMPRLRGPRSPPIPPIPRISRIPRKKTRKSQKQRLRPFQSIRIPTATRTATPRLRTPRLRMPRLRTPRLRMPRLRRPRLRYSHAYATLGPSRPHEKEENPTGHGPIVITFLFDYYACNTTPKIPGFCELATLGR</sequence>
<name>A0A4R8RMM5_9PEZI</name>
<comment type="caution">
    <text evidence="2">The sequence shown here is derived from an EMBL/GenBank/DDBJ whole genome shotgun (WGS) entry which is preliminary data.</text>
</comment>
<dbReference type="AlphaFoldDB" id="A0A4R8RMM5"/>
<accession>A0A4R8RMM5</accession>
<feature type="compositionally biased region" description="Basic residues" evidence="1">
    <location>
        <begin position="25"/>
        <end position="39"/>
    </location>
</feature>
<feature type="region of interest" description="Disordered" evidence="1">
    <location>
        <begin position="1"/>
        <end position="105"/>
    </location>
</feature>
<gene>
    <name evidence="2" type="ORF">C8034_v005381</name>
</gene>
<feature type="compositionally biased region" description="Low complexity" evidence="1">
    <location>
        <begin position="48"/>
        <end position="58"/>
    </location>
</feature>
<dbReference type="EMBL" id="QAPF01002397">
    <property type="protein sequence ID" value="TDZ61888.1"/>
    <property type="molecule type" value="Genomic_DNA"/>
</dbReference>
<protein>
    <submittedName>
        <fullName evidence="2">Uncharacterized protein</fullName>
    </submittedName>
</protein>
<feature type="compositionally biased region" description="Basic residues" evidence="1">
    <location>
        <begin position="59"/>
        <end position="85"/>
    </location>
</feature>
<proteinExistence type="predicted"/>